<evidence type="ECO:0000313" key="2">
    <source>
        <dbReference type="WBParaSite" id="ACRNAN_scaffold735.g8636.t1"/>
    </source>
</evidence>
<protein>
    <submittedName>
        <fullName evidence="2">Uncharacterized protein</fullName>
    </submittedName>
</protein>
<dbReference type="WBParaSite" id="ACRNAN_scaffold735.g8636.t1">
    <property type="protein sequence ID" value="ACRNAN_scaffold735.g8636.t1"/>
    <property type="gene ID" value="ACRNAN_scaffold735.g8636"/>
</dbReference>
<reference evidence="2" key="1">
    <citation type="submission" date="2022-11" db="UniProtKB">
        <authorList>
            <consortium name="WormBaseParasite"/>
        </authorList>
    </citation>
    <scope>IDENTIFICATION</scope>
</reference>
<name>A0A914EF59_9BILA</name>
<sequence>MECIEKMRTLIYKLDKIDSLEDSLKKANKLEDGEVMEILNPSVKVFKQELIEHITSEKAEKPQISKDQLPTKKNCHTHHLLLMNRLQEEDQLRQEFSWKNLRNQDERNPMNVTQRKNSGPKEVQNMDLLQLGAEALEELRQASPELHQTLQEELYHFFGVSCRDTLGFEVSRHETLFSALAVVT</sequence>
<dbReference type="AlphaFoldDB" id="A0A914EF59"/>
<keyword evidence="1" id="KW-1185">Reference proteome</keyword>
<organism evidence="1 2">
    <name type="scientific">Acrobeloides nanus</name>
    <dbReference type="NCBI Taxonomy" id="290746"/>
    <lineage>
        <taxon>Eukaryota</taxon>
        <taxon>Metazoa</taxon>
        <taxon>Ecdysozoa</taxon>
        <taxon>Nematoda</taxon>
        <taxon>Chromadorea</taxon>
        <taxon>Rhabditida</taxon>
        <taxon>Tylenchina</taxon>
        <taxon>Cephalobomorpha</taxon>
        <taxon>Cephaloboidea</taxon>
        <taxon>Cephalobidae</taxon>
        <taxon>Acrobeloides</taxon>
    </lineage>
</organism>
<accession>A0A914EF59</accession>
<evidence type="ECO:0000313" key="1">
    <source>
        <dbReference type="Proteomes" id="UP000887540"/>
    </source>
</evidence>
<dbReference type="Proteomes" id="UP000887540">
    <property type="component" value="Unplaced"/>
</dbReference>
<proteinExistence type="predicted"/>